<keyword evidence="10" id="KW-0150">Chloroplast</keyword>
<evidence type="ECO:0000256" key="7">
    <source>
        <dbReference type="ARBA" id="ARBA00023136"/>
    </source>
</evidence>
<name>A0A3S5X3R9_9CHLO</name>
<evidence type="ECO:0000256" key="8">
    <source>
        <dbReference type="ARBA" id="ARBA00043980"/>
    </source>
</evidence>
<dbReference type="InterPro" id="IPR004282">
    <property type="entry name" value="CemA"/>
</dbReference>
<evidence type="ECO:0000313" key="10">
    <source>
        <dbReference type="EMBL" id="AYC64208.1"/>
    </source>
</evidence>
<keyword evidence="7 9" id="KW-0472">Membrane</keyword>
<dbReference type="Pfam" id="PF03040">
    <property type="entry name" value="CemA"/>
    <property type="match status" value="1"/>
</dbReference>
<evidence type="ECO:0000256" key="3">
    <source>
        <dbReference type="ARBA" id="ARBA00022692"/>
    </source>
</evidence>
<dbReference type="AlphaFoldDB" id="A0A3S5X3R9"/>
<feature type="transmembrane region" description="Helical" evidence="9">
    <location>
        <begin position="167"/>
        <end position="189"/>
    </location>
</feature>
<reference evidence="10" key="1">
    <citation type="submission" date="2018-07" db="EMBL/GenBank/DDBJ databases">
        <authorList>
            <person name="Cremen M.C."/>
            <person name="Leliaert F."/>
            <person name="West J."/>
            <person name="Lam D.W."/>
            <person name="Shimada S."/>
            <person name="Lopez-Bautista J.M."/>
            <person name="Verbruggen H."/>
        </authorList>
    </citation>
    <scope>NUCLEOTIDE SEQUENCE</scope>
</reference>
<proteinExistence type="inferred from homology"/>
<accession>A0A3S5X3R9</accession>
<keyword evidence="10" id="KW-0934">Plastid</keyword>
<evidence type="ECO:0000256" key="2">
    <source>
        <dbReference type="ARBA" id="ARBA00022448"/>
    </source>
</evidence>
<keyword evidence="3 9" id="KW-0812">Transmembrane</keyword>
<evidence type="ECO:0000256" key="1">
    <source>
        <dbReference type="ARBA" id="ARBA00004141"/>
    </source>
</evidence>
<comment type="similarity">
    <text evidence="8">Belongs to the CemA family.</text>
</comment>
<keyword evidence="5 9" id="KW-1133">Transmembrane helix</keyword>
<dbReference type="PANTHER" id="PTHR33650">
    <property type="entry name" value="CHLOROPLAST ENVELOPE MEMBRANE PROTEIN-RELATED"/>
    <property type="match status" value="1"/>
</dbReference>
<evidence type="ECO:0000256" key="5">
    <source>
        <dbReference type="ARBA" id="ARBA00022989"/>
    </source>
</evidence>
<protein>
    <submittedName>
        <fullName evidence="10">Envelope membrane protein</fullName>
    </submittedName>
</protein>
<feature type="transmembrane region" description="Helical" evidence="9">
    <location>
        <begin position="58"/>
        <end position="84"/>
    </location>
</feature>
<evidence type="ECO:0000256" key="6">
    <source>
        <dbReference type="ARBA" id="ARBA00023065"/>
    </source>
</evidence>
<gene>
    <name evidence="10" type="primary">cemA</name>
</gene>
<dbReference type="EMBL" id="MH591091">
    <property type="protein sequence ID" value="AYC64208.1"/>
    <property type="molecule type" value="Genomic_DNA"/>
</dbReference>
<keyword evidence="6" id="KW-0406">Ion transport</keyword>
<keyword evidence="4" id="KW-0375">Hydrogen ion transport</keyword>
<dbReference type="GO" id="GO:1902600">
    <property type="term" value="P:proton transmembrane transport"/>
    <property type="evidence" value="ECO:0007669"/>
    <property type="project" value="UniProtKB-KW"/>
</dbReference>
<reference evidence="10" key="2">
    <citation type="journal article" date="2019" name="Mol. Phylogenet. Evol.">
        <title>Reassessment of the classification of bryopsidales (chlorophyta) based on chloroplast phylogenomic analyses.</title>
        <authorList>
            <person name="Cremen M.C."/>
            <person name="Leliaert F."/>
            <person name="West J."/>
            <person name="Lam D.W."/>
            <person name="Shimada S."/>
            <person name="Lopez-Bautista J.M."/>
            <person name="Verbruggen H."/>
        </authorList>
    </citation>
    <scope>NUCLEOTIDE SEQUENCE</scope>
</reference>
<sequence length="293" mass="34059">MRSPKKRKPIPIKFTYTFEPLGWIPRSIRRTCERFFSQVGKAPPVLALKEFRFSRYQALAALQGLFSFCAAPLLFHGVIIQVILSPLAKVVAIELVPSFFLTEFQQLQTVQAAQRFEEVYFFESLLELNIQRVGQFSWSGAELWDQQTTVQSQNMFRHLVLTAEHQSVWACVNITADALTVFFILFLWFRWTTQRIILRSFLVESLYSLRDEWRAFLLILTTDLLVGFHSSRGWELLLHTGSIHLGQNPNNDIVGLFVSTFPVLLDTVFKYWIFRYLNKISPSTVATYQSMLE</sequence>
<evidence type="ECO:0000256" key="9">
    <source>
        <dbReference type="SAM" id="Phobius"/>
    </source>
</evidence>
<keyword evidence="2" id="KW-0813">Transport</keyword>
<dbReference type="PANTHER" id="PTHR33650:SF2">
    <property type="entry name" value="CHLOROPLAST ENVELOPE MEMBRANE PROTEIN"/>
    <property type="match status" value="1"/>
</dbReference>
<dbReference type="GO" id="GO:0016020">
    <property type="term" value="C:membrane"/>
    <property type="evidence" value="ECO:0007669"/>
    <property type="project" value="UniProtKB-SubCell"/>
</dbReference>
<comment type="subcellular location">
    <subcellularLocation>
        <location evidence="1">Membrane</location>
        <topology evidence="1">Multi-pass membrane protein</topology>
    </subcellularLocation>
</comment>
<geneLocation type="chloroplast" evidence="10"/>
<evidence type="ECO:0000256" key="4">
    <source>
        <dbReference type="ARBA" id="ARBA00022781"/>
    </source>
</evidence>
<organism evidence="10">
    <name type="scientific">Pseudobryopsis hainanensis</name>
    <dbReference type="NCBI Taxonomy" id="2320808"/>
    <lineage>
        <taxon>Eukaryota</taxon>
        <taxon>Viridiplantae</taxon>
        <taxon>Chlorophyta</taxon>
        <taxon>core chlorophytes</taxon>
        <taxon>Ulvophyceae</taxon>
        <taxon>TCBD clade</taxon>
        <taxon>Bryopsidales</taxon>
        <taxon>Bryopsidineae</taxon>
        <taxon>Pseudobryopsidaceae</taxon>
        <taxon>Pseudobryopsis</taxon>
    </lineage>
</organism>